<dbReference type="PANTHER" id="PTHR31393">
    <property type="entry name" value="C5ORF31"/>
    <property type="match status" value="1"/>
</dbReference>
<reference evidence="2 3" key="1">
    <citation type="journal article" date="2013" name="Nature">
        <title>Insights into bilaterian evolution from three spiralian genomes.</title>
        <authorList>
            <person name="Simakov O."/>
            <person name="Marletaz F."/>
            <person name="Cho S.J."/>
            <person name="Edsinger-Gonzales E."/>
            <person name="Havlak P."/>
            <person name="Hellsten U."/>
            <person name="Kuo D.H."/>
            <person name="Larsson T."/>
            <person name="Lv J."/>
            <person name="Arendt D."/>
            <person name="Savage R."/>
            <person name="Osoegawa K."/>
            <person name="de Jong P."/>
            <person name="Grimwood J."/>
            <person name="Chapman J.A."/>
            <person name="Shapiro H."/>
            <person name="Aerts A."/>
            <person name="Otillar R.P."/>
            <person name="Terry A.Y."/>
            <person name="Boore J.L."/>
            <person name="Grigoriev I.V."/>
            <person name="Lindberg D.R."/>
            <person name="Seaver E.C."/>
            <person name="Weisblat D.A."/>
            <person name="Putnam N.H."/>
            <person name="Rokhsar D.S."/>
        </authorList>
    </citation>
    <scope>NUCLEOTIDE SEQUENCE [LARGE SCALE GENOMIC DNA]</scope>
</reference>
<dbReference type="HOGENOM" id="CLU_1280523_0_0_1"/>
<dbReference type="OMA" id="NVERCRW"/>
<dbReference type="GeneID" id="20230602"/>
<evidence type="ECO:0000256" key="1">
    <source>
        <dbReference type="SAM" id="MobiDB-lite"/>
    </source>
</evidence>
<evidence type="ECO:0000313" key="3">
    <source>
        <dbReference type="Proteomes" id="UP000030746"/>
    </source>
</evidence>
<accession>V4AFG7</accession>
<dbReference type="KEGG" id="lgi:LOTGIDRAFT_110587"/>
<gene>
    <name evidence="2" type="ORF">LOTGIDRAFT_110587</name>
</gene>
<dbReference type="CTD" id="20230602"/>
<organism evidence="2 3">
    <name type="scientific">Lottia gigantea</name>
    <name type="common">Giant owl limpet</name>
    <dbReference type="NCBI Taxonomy" id="225164"/>
    <lineage>
        <taxon>Eukaryota</taxon>
        <taxon>Metazoa</taxon>
        <taxon>Spiralia</taxon>
        <taxon>Lophotrochozoa</taxon>
        <taxon>Mollusca</taxon>
        <taxon>Gastropoda</taxon>
        <taxon>Patellogastropoda</taxon>
        <taxon>Lottioidea</taxon>
        <taxon>Lottiidae</taxon>
        <taxon>Lottia</taxon>
    </lineage>
</organism>
<protein>
    <submittedName>
        <fullName evidence="2">Uncharacterized protein</fullName>
    </submittedName>
</protein>
<keyword evidence="3" id="KW-1185">Reference proteome</keyword>
<dbReference type="InterPro" id="IPR027886">
    <property type="entry name" value="SPMIP4"/>
</dbReference>
<proteinExistence type="predicted"/>
<name>V4AFG7_LOTGI</name>
<feature type="non-terminal residue" evidence="2">
    <location>
        <position position="1"/>
    </location>
</feature>
<dbReference type="PANTHER" id="PTHR31393:SF2">
    <property type="entry name" value="CHROMOSOME 7 OPEN READING FRAME 31"/>
    <property type="match status" value="1"/>
</dbReference>
<dbReference type="AlphaFoldDB" id="V4AFG7"/>
<dbReference type="GO" id="GO:0005813">
    <property type="term" value="C:centrosome"/>
    <property type="evidence" value="ECO:0007669"/>
    <property type="project" value="TreeGrafter"/>
</dbReference>
<dbReference type="Proteomes" id="UP000030746">
    <property type="component" value="Unassembled WGS sequence"/>
</dbReference>
<sequence>FPAEHPYDSHISRFAVFPNFISPEDPIRGVAGQTRQPIHAEQPANSYDVQILHKTKGAGIRHEVLTLPKESEKKPLYWQGENHFDQVVKTHGNRQNFYPTPPKSVAPNLQNRPVEHKVSEKTADTMRNIERSHWLTSNQLDYAGLGPSNPMKLNNLEDKKEHFTNTGEIDNNLYSHFANTFDPPRPHEGRIARLSLAEKKPTMSEQFQNNLPSTSR</sequence>
<dbReference type="OrthoDB" id="10040207at2759"/>
<dbReference type="RefSeq" id="XP_009046249.1">
    <property type="nucleotide sequence ID" value="XM_009048001.1"/>
</dbReference>
<feature type="region of interest" description="Disordered" evidence="1">
    <location>
        <begin position="197"/>
        <end position="216"/>
    </location>
</feature>
<evidence type="ECO:0000313" key="2">
    <source>
        <dbReference type="EMBL" id="ESP02779.1"/>
    </source>
</evidence>
<feature type="compositionally biased region" description="Polar residues" evidence="1">
    <location>
        <begin position="203"/>
        <end position="216"/>
    </location>
</feature>
<dbReference type="Pfam" id="PF15093">
    <property type="entry name" value="SPMIP4-like"/>
    <property type="match status" value="1"/>
</dbReference>
<dbReference type="EMBL" id="KB200129">
    <property type="protein sequence ID" value="ESP02779.1"/>
    <property type="molecule type" value="Genomic_DNA"/>
</dbReference>